<keyword evidence="5 7" id="KW-0472">Membrane</keyword>
<keyword evidence="3 7" id="KW-0812">Transmembrane</keyword>
<feature type="transmembrane region" description="Helical" evidence="7">
    <location>
        <begin position="101"/>
        <end position="122"/>
    </location>
</feature>
<feature type="transmembrane region" description="Helical" evidence="7">
    <location>
        <begin position="343"/>
        <end position="364"/>
    </location>
</feature>
<dbReference type="GO" id="GO:0022857">
    <property type="term" value="F:transmembrane transporter activity"/>
    <property type="evidence" value="ECO:0007669"/>
    <property type="project" value="InterPro"/>
</dbReference>
<feature type="transmembrane region" description="Helical" evidence="7">
    <location>
        <begin position="384"/>
        <end position="402"/>
    </location>
</feature>
<keyword evidence="10" id="KW-1185">Reference proteome</keyword>
<dbReference type="SUPFAM" id="SSF103473">
    <property type="entry name" value="MFS general substrate transporter"/>
    <property type="match status" value="1"/>
</dbReference>
<dbReference type="InParanoid" id="A0A165ED57"/>
<sequence>MDSDEEHLRPTFPPHPAWAPNYDRYSSETMVDSPFSPSSSSPYATPRDDVDVDADEEGDVADDSSLDRAEPRIGGGSEPTPRKAVDRPDKPYSIFTRNEKWFIVFMTAIAGIYSPLSANIYFPAIPVLSTAFNEPVELINVTVTVNMIFQGISPMLWGSLADSARCGRRPVYLACLFLLTLSCIGLALTPTSAYWLLVLLRCLQAAGSSPVIALGAGTIVDIATSAERGGFLGLFNVGPMIGPCLGPVLGGVLADKMGWRSVFWFLAIASGVAFVFETALLPETLRTIVGDGSVLPPRLNRPLVPILGRGRKVDPNSPAAVPDKSTSHHTPLSVLRLFRNKDLCLILVSTAIPYSVFYGVITTMSPLFLANYPWLTESDIGLCYLANGGGCLLGSFVVGKMLDWEWQRVKRSAAAKGQLEDGGSGLKGGVPVERARLRTTPYYWGAAAACVLVYGWLTQARVHIAVLLLFQFLIGWLVTALFNINQTLLMDLFPGHGAGVTACNNLVRCLTGAAFVSVETYILDAVGPGWGFTIFAAMIVAAYPCLLLEWQKGKKWRKQREDRDSRKLAAREKRRLEQEDERSRVEAEKQASGKDQS</sequence>
<dbReference type="CDD" id="cd17323">
    <property type="entry name" value="MFS_Tpo1_MDR_like"/>
    <property type="match status" value="1"/>
</dbReference>
<dbReference type="InterPro" id="IPR020846">
    <property type="entry name" value="MFS_dom"/>
</dbReference>
<feature type="compositionally biased region" description="Low complexity" evidence="6">
    <location>
        <begin position="33"/>
        <end position="42"/>
    </location>
</feature>
<evidence type="ECO:0000313" key="9">
    <source>
        <dbReference type="EMBL" id="KZT54603.1"/>
    </source>
</evidence>
<dbReference type="STRING" id="1353952.A0A165ED57"/>
<evidence type="ECO:0000256" key="7">
    <source>
        <dbReference type="SAM" id="Phobius"/>
    </source>
</evidence>
<feature type="compositionally biased region" description="Acidic residues" evidence="6">
    <location>
        <begin position="50"/>
        <end position="64"/>
    </location>
</feature>
<feature type="region of interest" description="Disordered" evidence="6">
    <location>
        <begin position="556"/>
        <end position="597"/>
    </location>
</feature>
<feature type="transmembrane region" description="Helical" evidence="7">
    <location>
        <begin position="138"/>
        <end position="158"/>
    </location>
</feature>
<feature type="compositionally biased region" description="Basic and acidic residues" evidence="6">
    <location>
        <begin position="559"/>
        <end position="597"/>
    </location>
</feature>
<evidence type="ECO:0000256" key="3">
    <source>
        <dbReference type="ARBA" id="ARBA00022692"/>
    </source>
</evidence>
<dbReference type="OrthoDB" id="440553at2759"/>
<accession>A0A165ED57</accession>
<feature type="region of interest" description="Disordered" evidence="6">
    <location>
        <begin position="1"/>
        <end position="89"/>
    </location>
</feature>
<dbReference type="GO" id="GO:0005886">
    <property type="term" value="C:plasma membrane"/>
    <property type="evidence" value="ECO:0007669"/>
    <property type="project" value="TreeGrafter"/>
</dbReference>
<feature type="transmembrane region" description="Helical" evidence="7">
    <location>
        <begin position="231"/>
        <end position="250"/>
    </location>
</feature>
<dbReference type="AlphaFoldDB" id="A0A165ED57"/>
<feature type="compositionally biased region" description="Basic and acidic residues" evidence="6">
    <location>
        <begin position="80"/>
        <end position="89"/>
    </location>
</feature>
<reference evidence="9 10" key="1">
    <citation type="journal article" date="2016" name="Mol. Biol. Evol.">
        <title>Comparative Genomics of Early-Diverging Mushroom-Forming Fungi Provides Insights into the Origins of Lignocellulose Decay Capabilities.</title>
        <authorList>
            <person name="Nagy L.G."/>
            <person name="Riley R."/>
            <person name="Tritt A."/>
            <person name="Adam C."/>
            <person name="Daum C."/>
            <person name="Floudas D."/>
            <person name="Sun H."/>
            <person name="Yadav J.S."/>
            <person name="Pangilinan J."/>
            <person name="Larsson K.H."/>
            <person name="Matsuura K."/>
            <person name="Barry K."/>
            <person name="Labutti K."/>
            <person name="Kuo R."/>
            <person name="Ohm R.A."/>
            <person name="Bhattacharya S.S."/>
            <person name="Shirouzu T."/>
            <person name="Yoshinaga Y."/>
            <person name="Martin F.M."/>
            <person name="Grigoriev I.V."/>
            <person name="Hibbett D.S."/>
        </authorList>
    </citation>
    <scope>NUCLEOTIDE SEQUENCE [LARGE SCALE GENOMIC DNA]</scope>
    <source>
        <strain evidence="9 10">HHB12733</strain>
    </source>
</reference>
<organism evidence="9 10">
    <name type="scientific">Calocera cornea HHB12733</name>
    <dbReference type="NCBI Taxonomy" id="1353952"/>
    <lineage>
        <taxon>Eukaryota</taxon>
        <taxon>Fungi</taxon>
        <taxon>Dikarya</taxon>
        <taxon>Basidiomycota</taxon>
        <taxon>Agaricomycotina</taxon>
        <taxon>Dacrymycetes</taxon>
        <taxon>Dacrymycetales</taxon>
        <taxon>Dacrymycetaceae</taxon>
        <taxon>Calocera</taxon>
    </lineage>
</organism>
<dbReference type="FunFam" id="1.20.1720.10:FF:000009">
    <property type="entry name" value="MFS multidrug transporter"/>
    <property type="match status" value="1"/>
</dbReference>
<feature type="transmembrane region" description="Helical" evidence="7">
    <location>
        <begin position="262"/>
        <end position="281"/>
    </location>
</feature>
<dbReference type="PROSITE" id="PS50850">
    <property type="entry name" value="MFS"/>
    <property type="match status" value="1"/>
</dbReference>
<dbReference type="Gene3D" id="1.20.1250.20">
    <property type="entry name" value="MFS general substrate transporter like domains"/>
    <property type="match status" value="1"/>
</dbReference>
<evidence type="ECO:0000256" key="1">
    <source>
        <dbReference type="ARBA" id="ARBA00004141"/>
    </source>
</evidence>
<dbReference type="PANTHER" id="PTHR23502">
    <property type="entry name" value="MAJOR FACILITATOR SUPERFAMILY"/>
    <property type="match status" value="1"/>
</dbReference>
<evidence type="ECO:0000259" key="8">
    <source>
        <dbReference type="PROSITE" id="PS50850"/>
    </source>
</evidence>
<proteinExistence type="predicted"/>
<feature type="transmembrane region" description="Helical" evidence="7">
    <location>
        <begin position="441"/>
        <end position="457"/>
    </location>
</feature>
<dbReference type="EMBL" id="KV424011">
    <property type="protein sequence ID" value="KZT54603.1"/>
    <property type="molecule type" value="Genomic_DNA"/>
</dbReference>
<keyword evidence="4 7" id="KW-1133">Transmembrane helix</keyword>
<protein>
    <submittedName>
        <fullName evidence="9">MFS general substrate transporter</fullName>
    </submittedName>
</protein>
<name>A0A165ED57_9BASI</name>
<evidence type="ECO:0000313" key="10">
    <source>
        <dbReference type="Proteomes" id="UP000076842"/>
    </source>
</evidence>
<evidence type="ECO:0000256" key="4">
    <source>
        <dbReference type="ARBA" id="ARBA00022989"/>
    </source>
</evidence>
<evidence type="ECO:0000256" key="6">
    <source>
        <dbReference type="SAM" id="MobiDB-lite"/>
    </source>
</evidence>
<dbReference type="InterPro" id="IPR036259">
    <property type="entry name" value="MFS_trans_sf"/>
</dbReference>
<evidence type="ECO:0000256" key="5">
    <source>
        <dbReference type="ARBA" id="ARBA00023136"/>
    </source>
</evidence>
<feature type="transmembrane region" description="Helical" evidence="7">
    <location>
        <begin position="170"/>
        <end position="188"/>
    </location>
</feature>
<feature type="transmembrane region" description="Helical" evidence="7">
    <location>
        <begin position="194"/>
        <end position="219"/>
    </location>
</feature>
<evidence type="ECO:0000256" key="2">
    <source>
        <dbReference type="ARBA" id="ARBA00022448"/>
    </source>
</evidence>
<feature type="transmembrane region" description="Helical" evidence="7">
    <location>
        <begin position="505"/>
        <end position="523"/>
    </location>
</feature>
<keyword evidence="2" id="KW-0813">Transport</keyword>
<dbReference type="Proteomes" id="UP000076842">
    <property type="component" value="Unassembled WGS sequence"/>
</dbReference>
<dbReference type="InterPro" id="IPR011701">
    <property type="entry name" value="MFS"/>
</dbReference>
<feature type="domain" description="Major facilitator superfamily (MFS) profile" evidence="8">
    <location>
        <begin position="103"/>
        <end position="554"/>
    </location>
</feature>
<comment type="subcellular location">
    <subcellularLocation>
        <location evidence="1">Membrane</location>
        <topology evidence="1">Multi-pass membrane protein</topology>
    </subcellularLocation>
</comment>
<feature type="transmembrane region" description="Helical" evidence="7">
    <location>
        <begin position="529"/>
        <end position="550"/>
    </location>
</feature>
<gene>
    <name evidence="9" type="ORF">CALCODRAFT_510672</name>
</gene>
<dbReference type="PANTHER" id="PTHR23502:SF51">
    <property type="entry name" value="QUINIDINE RESISTANCE PROTEIN 1-RELATED"/>
    <property type="match status" value="1"/>
</dbReference>
<feature type="transmembrane region" description="Helical" evidence="7">
    <location>
        <begin position="463"/>
        <end position="484"/>
    </location>
</feature>
<dbReference type="Pfam" id="PF07690">
    <property type="entry name" value="MFS_1"/>
    <property type="match status" value="1"/>
</dbReference>